<keyword evidence="5 13" id="KW-1133">Transmembrane helix</keyword>
<dbReference type="InterPro" id="IPR002347">
    <property type="entry name" value="SDR_fam"/>
</dbReference>
<dbReference type="SUPFAM" id="SSF51735">
    <property type="entry name" value="NAD(P)-binding Rossmann-fold domains"/>
    <property type="match status" value="1"/>
</dbReference>
<feature type="transmembrane region" description="Helical" evidence="13">
    <location>
        <begin position="6"/>
        <end position="30"/>
    </location>
</feature>
<protein>
    <recommendedName>
        <fullName evidence="10">Short-chain dehydrogenase/reductase 3</fullName>
    </recommendedName>
    <alternativeName>
        <fullName evidence="11">Retinal short-chain dehydrogenase/reductase 1</fullName>
    </alternativeName>
</protein>
<dbReference type="GO" id="GO:0016020">
    <property type="term" value="C:membrane"/>
    <property type="evidence" value="ECO:0007669"/>
    <property type="project" value="UniProtKB-SubCell"/>
</dbReference>
<comment type="function">
    <text evidence="9">Catalyzes the reduction of all-trans-retinal to all-trans-retinol in the presence of NADPH.</text>
</comment>
<organism evidence="15">
    <name type="scientific">Lymnaea stagnalis</name>
    <name type="common">Great pond snail</name>
    <name type="synonym">Helix stagnalis</name>
    <dbReference type="NCBI Taxonomy" id="6523"/>
    <lineage>
        <taxon>Eukaryota</taxon>
        <taxon>Metazoa</taxon>
        <taxon>Spiralia</taxon>
        <taxon>Lophotrochozoa</taxon>
        <taxon>Mollusca</taxon>
        <taxon>Gastropoda</taxon>
        <taxon>Heterobranchia</taxon>
        <taxon>Euthyneura</taxon>
        <taxon>Panpulmonata</taxon>
        <taxon>Hygrophila</taxon>
        <taxon>Lymnaeoidea</taxon>
        <taxon>Lymnaeidae</taxon>
        <taxon>Lymnaea</taxon>
    </lineage>
</organism>
<accession>A0A7G7LIE3</accession>
<evidence type="ECO:0000256" key="4">
    <source>
        <dbReference type="ARBA" id="ARBA00022857"/>
    </source>
</evidence>
<dbReference type="EMBL" id="CAXITT010000138">
    <property type="protein sequence ID" value="CAL1533240.1"/>
    <property type="molecule type" value="Genomic_DNA"/>
</dbReference>
<keyword evidence="6" id="KW-0560">Oxidoreductase</keyword>
<dbReference type="CDD" id="cd05339">
    <property type="entry name" value="17beta-HSDXI-like_SDR_c"/>
    <property type="match status" value="1"/>
</dbReference>
<comment type="similarity">
    <text evidence="2 12">Belongs to the short-chain dehydrogenases/reductases (SDR) family.</text>
</comment>
<dbReference type="GO" id="GO:0005811">
    <property type="term" value="C:lipid droplet"/>
    <property type="evidence" value="ECO:0007669"/>
    <property type="project" value="TreeGrafter"/>
</dbReference>
<dbReference type="InterPro" id="IPR020904">
    <property type="entry name" value="Sc_DH/Rdtase_CS"/>
</dbReference>
<reference evidence="15" key="1">
    <citation type="submission" date="2020-06" db="EMBL/GenBank/DDBJ databases">
        <authorList>
            <person name="Fodor I."/>
            <person name="Koene J.M."/>
            <person name="Pirger Z."/>
        </authorList>
    </citation>
    <scope>NUCLEOTIDE SEQUENCE</scope>
</reference>
<evidence type="ECO:0000256" key="1">
    <source>
        <dbReference type="ARBA" id="ARBA00004141"/>
    </source>
</evidence>
<dbReference type="EMBL" id="MT655306">
    <property type="protein sequence ID" value="QNG40046.1"/>
    <property type="molecule type" value="mRNA"/>
</dbReference>
<evidence type="ECO:0000256" key="10">
    <source>
        <dbReference type="ARBA" id="ARBA00068717"/>
    </source>
</evidence>
<evidence type="ECO:0000256" key="5">
    <source>
        <dbReference type="ARBA" id="ARBA00022989"/>
    </source>
</evidence>
<keyword evidence="3 13" id="KW-0812">Transmembrane</keyword>
<keyword evidence="16" id="KW-1185">Reference proteome</keyword>
<comment type="subcellular location">
    <subcellularLocation>
        <location evidence="1">Membrane</location>
        <topology evidence="1">Multi-pass membrane protein</topology>
    </subcellularLocation>
</comment>
<evidence type="ECO:0000256" key="2">
    <source>
        <dbReference type="ARBA" id="ARBA00006484"/>
    </source>
</evidence>
<evidence type="ECO:0000256" key="9">
    <source>
        <dbReference type="ARBA" id="ARBA00059620"/>
    </source>
</evidence>
<evidence type="ECO:0000256" key="3">
    <source>
        <dbReference type="ARBA" id="ARBA00022692"/>
    </source>
</evidence>
<evidence type="ECO:0000256" key="11">
    <source>
        <dbReference type="ARBA" id="ARBA00082544"/>
    </source>
</evidence>
<dbReference type="PROSITE" id="PS00061">
    <property type="entry name" value="ADH_SHORT"/>
    <property type="match status" value="1"/>
</dbReference>
<keyword evidence="7" id="KW-0443">Lipid metabolism</keyword>
<dbReference type="PRINTS" id="PR00081">
    <property type="entry name" value="GDHRDH"/>
</dbReference>
<evidence type="ECO:0000313" key="14">
    <source>
        <dbReference type="EMBL" id="CAL1533240.1"/>
    </source>
</evidence>
<dbReference type="PANTHER" id="PTHR24322">
    <property type="entry name" value="PKSB"/>
    <property type="match status" value="1"/>
</dbReference>
<evidence type="ECO:0000256" key="12">
    <source>
        <dbReference type="RuleBase" id="RU000363"/>
    </source>
</evidence>
<evidence type="ECO:0000313" key="15">
    <source>
        <dbReference type="EMBL" id="QNG40046.1"/>
    </source>
</evidence>
<evidence type="ECO:0000313" key="16">
    <source>
        <dbReference type="Proteomes" id="UP001497497"/>
    </source>
</evidence>
<sequence>MGALKVILDLFQIFFLIIYHYIVAAFKVLVPPKRKSIEGEIALVTGAGHGIGRELALELSKLGATVVLWDVNKENNEKTAKDIKAAGGKAFAYTCDITSSSKIASVANEVRSNVGEVTILVNNAGIINCGPFFELTEPDIRRTFEVNTLSHFWMMKEFVTSMIANKHGHVLNVISMAAFTGATMMTDYCASKHGAYGLFVSLRDELRRDGHSEYIKMTALCPMFVDTGLIKNFTLTHGRVLTANETALAGIDGMLRNYELVSVPSWIVYFARISQSILPRNAGLELAKKSGIKVESQYKKQS</sequence>
<dbReference type="InterPro" id="IPR036291">
    <property type="entry name" value="NAD(P)-bd_dom_sf"/>
</dbReference>
<dbReference type="PANTHER" id="PTHR24322:SF736">
    <property type="entry name" value="RETINOL DEHYDROGENASE 10"/>
    <property type="match status" value="1"/>
</dbReference>
<evidence type="ECO:0000256" key="8">
    <source>
        <dbReference type="ARBA" id="ARBA00023136"/>
    </source>
</evidence>
<dbReference type="PRINTS" id="PR00080">
    <property type="entry name" value="SDRFAMILY"/>
</dbReference>
<reference evidence="14 16" key="2">
    <citation type="submission" date="2024-04" db="EMBL/GenBank/DDBJ databases">
        <authorList>
            <consortium name="Genoscope - CEA"/>
            <person name="William W."/>
        </authorList>
    </citation>
    <scope>NUCLEOTIDE SEQUENCE [LARGE SCALE GENOMIC DNA]</scope>
</reference>
<proteinExistence type="evidence at transcript level"/>
<evidence type="ECO:0000256" key="6">
    <source>
        <dbReference type="ARBA" id="ARBA00023002"/>
    </source>
</evidence>
<keyword evidence="4" id="KW-0521">NADP</keyword>
<dbReference type="Gene3D" id="3.40.50.720">
    <property type="entry name" value="NAD(P)-binding Rossmann-like Domain"/>
    <property type="match status" value="1"/>
</dbReference>
<dbReference type="AlphaFoldDB" id="A0A7G7LIE3"/>
<keyword evidence="8 13" id="KW-0472">Membrane</keyword>
<name>A0A7G7LIE3_LYMST</name>
<dbReference type="GO" id="GO:0052650">
    <property type="term" value="F:all-trans-retinol dehydrogenase (NADP+) activity"/>
    <property type="evidence" value="ECO:0007669"/>
    <property type="project" value="UniProtKB-ARBA"/>
</dbReference>
<gene>
    <name evidence="14" type="ORF">GSLYS_00007258001</name>
</gene>
<dbReference type="Proteomes" id="UP001497497">
    <property type="component" value="Unassembled WGS sequence"/>
</dbReference>
<evidence type="ECO:0000256" key="7">
    <source>
        <dbReference type="ARBA" id="ARBA00023098"/>
    </source>
</evidence>
<evidence type="ECO:0000256" key="13">
    <source>
        <dbReference type="SAM" id="Phobius"/>
    </source>
</evidence>
<dbReference type="FunFam" id="3.40.50.720:FF:000131">
    <property type="entry name" value="Short-chain dehydrogenase/reductase 3"/>
    <property type="match status" value="1"/>
</dbReference>
<dbReference type="Pfam" id="PF00106">
    <property type="entry name" value="adh_short"/>
    <property type="match status" value="1"/>
</dbReference>